<evidence type="ECO:0000256" key="1">
    <source>
        <dbReference type="ARBA" id="ARBA00022737"/>
    </source>
</evidence>
<name>A0A7T8BCG4_9SPIR</name>
<dbReference type="InterPro" id="IPR019734">
    <property type="entry name" value="TPR_rpt"/>
</dbReference>
<dbReference type="PROSITE" id="PS50293">
    <property type="entry name" value="TPR_REGION"/>
    <property type="match status" value="1"/>
</dbReference>
<dbReference type="InterPro" id="IPR011990">
    <property type="entry name" value="TPR-like_helical_dom_sf"/>
</dbReference>
<evidence type="ECO:0000256" key="3">
    <source>
        <dbReference type="PROSITE-ProRule" id="PRU00339"/>
    </source>
</evidence>
<dbReference type="SMART" id="SM00028">
    <property type="entry name" value="TPR"/>
    <property type="match status" value="2"/>
</dbReference>
<proteinExistence type="predicted"/>
<keyword evidence="1" id="KW-0677">Repeat</keyword>
<keyword evidence="2 3" id="KW-0802">TPR repeat</keyword>
<reference evidence="4" key="1">
    <citation type="submission" date="2021-01" db="EMBL/GenBank/DDBJ databases">
        <title>Description of Breznakiella homolactica.</title>
        <authorList>
            <person name="Song Y."/>
            <person name="Brune A."/>
        </authorList>
    </citation>
    <scope>NUCLEOTIDE SEQUENCE</scope>
    <source>
        <strain evidence="4">RmG30</strain>
    </source>
</reference>
<dbReference type="AlphaFoldDB" id="A0A7T8BCG4"/>
<protein>
    <submittedName>
        <fullName evidence="4">Tetratricopeptide repeat protein</fullName>
    </submittedName>
</protein>
<dbReference type="PROSITE" id="PS50005">
    <property type="entry name" value="TPR"/>
    <property type="match status" value="1"/>
</dbReference>
<evidence type="ECO:0000256" key="2">
    <source>
        <dbReference type="ARBA" id="ARBA00022803"/>
    </source>
</evidence>
<accession>A0A7T8BCG4</accession>
<feature type="repeat" description="TPR" evidence="3">
    <location>
        <begin position="252"/>
        <end position="285"/>
    </location>
</feature>
<dbReference type="InterPro" id="IPR013105">
    <property type="entry name" value="TPR_2"/>
</dbReference>
<keyword evidence="5" id="KW-1185">Reference proteome</keyword>
<evidence type="ECO:0000313" key="5">
    <source>
        <dbReference type="Proteomes" id="UP000595917"/>
    </source>
</evidence>
<dbReference type="EMBL" id="CP067089">
    <property type="protein sequence ID" value="QQO11406.1"/>
    <property type="molecule type" value="Genomic_DNA"/>
</dbReference>
<evidence type="ECO:0000313" key="4">
    <source>
        <dbReference type="EMBL" id="QQO11406.1"/>
    </source>
</evidence>
<organism evidence="4 5">
    <name type="scientific">Breznakiella homolactica</name>
    <dbReference type="NCBI Taxonomy" id="2798577"/>
    <lineage>
        <taxon>Bacteria</taxon>
        <taxon>Pseudomonadati</taxon>
        <taxon>Spirochaetota</taxon>
        <taxon>Spirochaetia</taxon>
        <taxon>Spirochaetales</taxon>
        <taxon>Breznakiellaceae</taxon>
        <taxon>Breznakiella</taxon>
    </lineage>
</organism>
<gene>
    <name evidence="4" type="ORF">JFL75_14595</name>
</gene>
<dbReference type="SUPFAM" id="SSF81901">
    <property type="entry name" value="HCP-like"/>
    <property type="match status" value="1"/>
</dbReference>
<dbReference type="KEGG" id="bhc:JFL75_14595"/>
<sequence length="294" mass="32643">MVFIVLGLVVTVSVIGIQNRNRSGNDRKELLHLWENGSYDETFRMSGDLLEEQPLDNFFLTMHGFSSYQLAIAQITAYNTMNYIDSCIWSLRKAMLTKEGGRDPRIRYVLGKAYYYKGPSYADLAILYLEEARDAGFNAADIPEYLGLSYAAVQDYRSSVASLTMALDPASGGGETSYVSDLRLLAIAQSYIGLGQADAAKAYLIRCIENSKDAEIIVKSRLLLGNILKDEHDIAGAEEQFTLILEEGGEDAEAHYQLGELYAAAGDTTRARAEWRRAVRIDPAHGPARTRLNM</sequence>
<dbReference type="Gene3D" id="1.25.40.10">
    <property type="entry name" value="Tetratricopeptide repeat domain"/>
    <property type="match status" value="1"/>
</dbReference>
<dbReference type="Pfam" id="PF13181">
    <property type="entry name" value="TPR_8"/>
    <property type="match status" value="1"/>
</dbReference>
<dbReference type="Pfam" id="PF07719">
    <property type="entry name" value="TPR_2"/>
    <property type="match status" value="1"/>
</dbReference>
<dbReference type="Proteomes" id="UP000595917">
    <property type="component" value="Chromosome"/>
</dbReference>